<dbReference type="SUPFAM" id="SSF81508">
    <property type="entry name" value="Ubiquinone-binding protein QP-C of cytochrome bc1 complex (Ubiquinol-cytochrome c reductase)"/>
    <property type="match status" value="1"/>
</dbReference>
<dbReference type="EMBL" id="GBBI01001164">
    <property type="protein sequence ID" value="JAC17548.1"/>
    <property type="molecule type" value="mRNA"/>
</dbReference>
<protein>
    <recommendedName>
        <fullName evidence="3 13">Cytochrome b-c1 complex subunit 8</fullName>
    </recommendedName>
    <alternativeName>
        <fullName evidence="13">Complex III subunit 8</fullName>
    </alternativeName>
</protein>
<evidence type="ECO:0000256" key="4">
    <source>
        <dbReference type="ARBA" id="ARBA00022448"/>
    </source>
</evidence>
<dbReference type="GO" id="GO:0045275">
    <property type="term" value="C:respiratory chain complex III"/>
    <property type="evidence" value="ECO:0007669"/>
    <property type="project" value="UniProtKB-UniRule"/>
</dbReference>
<keyword evidence="5 13" id="KW-0679">Respiratory chain</keyword>
<evidence type="ECO:0000256" key="13">
    <source>
        <dbReference type="RuleBase" id="RU368118"/>
    </source>
</evidence>
<comment type="subunit">
    <text evidence="12 13">Component of the ubiquinol-cytochrome c oxidoreductase (cytochrome b-c1 complex, complex III, CIII), a multisubunit enzyme composed of 11 subunits. The complex is composed of 3 respiratory subunits cytochrome b, cytochrome c1 and Rieske protein UQCRFS1, 2 core protein subunits UQCRC1/QCR1 and UQCRC2/QCR2, and 6 low-molecular weight protein subunits UQCRH/QCR6, UQCRB/QCR7, UQCRQ/QCR8, UQCR10/QCR9, UQCR11/QCR10 and subunit 9, the cleavage product of Rieske protein UQCRFS1. The complex exists as an obligatory dimer and forms supercomplexes (SCs) in the inner mitochondrial membrane with NADH-ubiquinone oxidoreductase (complex I, CI) and cytochrome c oxidase (complex IV, CIV), resulting in different assemblies (supercomplex SCI(1)III(2)IV(1) and megacomplex MCI(2)III(2)IV(2)). Interacts with UQCC6.</text>
</comment>
<dbReference type="InterPro" id="IPR036642">
    <property type="entry name" value="Cyt_bc1_su8_sf"/>
</dbReference>
<reference evidence="14" key="1">
    <citation type="journal article" date="2014" name="PLoS Negl. Trop. Dis.">
        <title>An updated insight into the Sialotranscriptome of Triatoma infestans: developmental stage and geographic variations.</title>
        <authorList>
            <person name="Schwarz A."/>
            <person name="Medrano-Mercado N."/>
            <person name="Schaub G.A."/>
            <person name="Struchiner C.J."/>
            <person name="Bargues M.D."/>
            <person name="Levy M.Z."/>
            <person name="Ribeiro J.M."/>
        </authorList>
    </citation>
    <scope>NUCLEOTIDE SEQUENCE</scope>
    <source>
        <strain evidence="14">Chile</strain>
        <tissue evidence="14">Salivary glands</tissue>
    </source>
</reference>
<dbReference type="PANTHER" id="PTHR12119">
    <property type="entry name" value="UBIQUINOL-CYTOCHROME C REDUCTASE COMPLEX UBIQUINONE-BINDING PROTEIN QP-C"/>
    <property type="match status" value="1"/>
</dbReference>
<comment type="function">
    <text evidence="13">Component of the ubiquinol-cytochrome c oxidoreductase, a multisubunit transmembrane complex that is part of the mitochondrial electron transport chain which drives oxidative phosphorylation. The complex plays an important role in the uptake of multiple carbon sources present in different host niches.</text>
</comment>
<sequence>MKVTPPVRGAHFGELAYVRGLITYKLSPFEQKAFAGFFKSFGRTAFRIRSSIFKVVPPFAIGWLVFTETEKKFHQMCRKNPEDYINDK</sequence>
<dbReference type="GO" id="GO:0005743">
    <property type="term" value="C:mitochondrial inner membrane"/>
    <property type="evidence" value="ECO:0007669"/>
    <property type="project" value="UniProtKB-SubCell"/>
</dbReference>
<evidence type="ECO:0000256" key="6">
    <source>
        <dbReference type="ARBA" id="ARBA00022692"/>
    </source>
</evidence>
<accession>A0A023F9F5</accession>
<comment type="similarity">
    <text evidence="2 13">Belongs to the UQCRQ/QCR8 family.</text>
</comment>
<keyword evidence="7 13" id="KW-0999">Mitochondrion inner membrane</keyword>
<dbReference type="PANTHER" id="PTHR12119:SF2">
    <property type="entry name" value="CYTOCHROME B-C1 COMPLEX SUBUNIT 8"/>
    <property type="match status" value="1"/>
</dbReference>
<dbReference type="GO" id="GO:0006122">
    <property type="term" value="P:mitochondrial electron transport, ubiquinol to cytochrome c"/>
    <property type="evidence" value="ECO:0007669"/>
    <property type="project" value="UniProtKB-UniRule"/>
</dbReference>
<proteinExistence type="evidence at transcript level"/>
<evidence type="ECO:0000256" key="3">
    <source>
        <dbReference type="ARBA" id="ARBA00016324"/>
    </source>
</evidence>
<keyword evidence="4 13" id="KW-0813">Transport</keyword>
<keyword evidence="9" id="KW-1133">Transmembrane helix</keyword>
<dbReference type="InterPro" id="IPR004205">
    <property type="entry name" value="Cyt_bc1_su8"/>
</dbReference>
<evidence type="ECO:0000256" key="9">
    <source>
        <dbReference type="ARBA" id="ARBA00022989"/>
    </source>
</evidence>
<comment type="subcellular location">
    <subcellularLocation>
        <location evidence="1 13">Mitochondrion inner membrane</location>
        <topology evidence="1 13">Single-pass membrane protein</topology>
    </subcellularLocation>
</comment>
<evidence type="ECO:0000313" key="14">
    <source>
        <dbReference type="EMBL" id="JAC17548.1"/>
    </source>
</evidence>
<evidence type="ECO:0000256" key="7">
    <source>
        <dbReference type="ARBA" id="ARBA00022792"/>
    </source>
</evidence>
<evidence type="ECO:0000256" key="2">
    <source>
        <dbReference type="ARBA" id="ARBA00007668"/>
    </source>
</evidence>
<evidence type="ECO:0000256" key="5">
    <source>
        <dbReference type="ARBA" id="ARBA00022660"/>
    </source>
</evidence>
<dbReference type="AlphaFoldDB" id="A0A023F9F5"/>
<evidence type="ECO:0000256" key="8">
    <source>
        <dbReference type="ARBA" id="ARBA00022982"/>
    </source>
</evidence>
<organism evidence="14">
    <name type="scientific">Triatoma infestans</name>
    <name type="common">Assassin bug</name>
    <dbReference type="NCBI Taxonomy" id="30076"/>
    <lineage>
        <taxon>Eukaryota</taxon>
        <taxon>Metazoa</taxon>
        <taxon>Ecdysozoa</taxon>
        <taxon>Arthropoda</taxon>
        <taxon>Hexapoda</taxon>
        <taxon>Insecta</taxon>
        <taxon>Pterygota</taxon>
        <taxon>Neoptera</taxon>
        <taxon>Paraneoptera</taxon>
        <taxon>Hemiptera</taxon>
        <taxon>Heteroptera</taxon>
        <taxon>Panheteroptera</taxon>
        <taxon>Cimicomorpha</taxon>
        <taxon>Reduviidae</taxon>
        <taxon>Triatominae</taxon>
        <taxon>Triatoma</taxon>
    </lineage>
</organism>
<evidence type="ECO:0000256" key="10">
    <source>
        <dbReference type="ARBA" id="ARBA00023128"/>
    </source>
</evidence>
<keyword evidence="6" id="KW-0812">Transmembrane</keyword>
<keyword evidence="8 13" id="KW-0249">Electron transport</keyword>
<evidence type="ECO:0000256" key="12">
    <source>
        <dbReference type="ARBA" id="ARBA00047105"/>
    </source>
</evidence>
<dbReference type="Pfam" id="PF02939">
    <property type="entry name" value="UcrQ"/>
    <property type="match status" value="1"/>
</dbReference>
<name>A0A023F9F5_TRIIF</name>
<keyword evidence="10 13" id="KW-0496">Mitochondrion</keyword>
<keyword evidence="11" id="KW-0472">Membrane</keyword>
<evidence type="ECO:0000256" key="1">
    <source>
        <dbReference type="ARBA" id="ARBA00004434"/>
    </source>
</evidence>
<dbReference type="Gene3D" id="1.20.5.210">
    <property type="entry name" value="Cytochrome b-c1 complex subunit 8"/>
    <property type="match status" value="1"/>
</dbReference>
<evidence type="ECO:0000256" key="11">
    <source>
        <dbReference type="ARBA" id="ARBA00023136"/>
    </source>
</evidence>